<evidence type="ECO:0000313" key="3">
    <source>
        <dbReference type="Proteomes" id="UP000779049"/>
    </source>
</evidence>
<comment type="caution">
    <text evidence="2">The sequence shown here is derived from an EMBL/GenBank/DDBJ whole genome shotgun (WGS) entry which is preliminary data.</text>
</comment>
<dbReference type="Proteomes" id="UP000779049">
    <property type="component" value="Unassembled WGS sequence"/>
</dbReference>
<reference evidence="2 3" key="1">
    <citation type="journal article" date="2020" name="New Microbes New Infect">
        <title>Sellimonas caecigallum sp. nov., description and genome sequence of a new member of the Sellimonas genus isolated from the cecum of feral chicken.</title>
        <authorList>
            <person name="Wongkuna S."/>
            <person name="Ghimire S."/>
            <person name="Antony L."/>
            <person name="Chankhamhaengdecha S."/>
            <person name="Janvilisri T."/>
            <person name="Scaria J."/>
        </authorList>
    </citation>
    <scope>NUCLEOTIDE SEQUENCE [LARGE SCALE GENOMIC DNA]</scope>
    <source>
        <strain evidence="2 3">SW451</strain>
    </source>
</reference>
<sequence length="186" mass="20957">MKRIHKNIISFIVAVCLLSAGLCACSSEDTKEKEAETSPIDYVSEKIPDKGDSFSKEEKEEIKTGIMGWASGFLIVDSSIEEEEKMVIDTTLYSSIASDEDREKLQKDREKLYTNAEVTVTSVETKIKDAYKVEYQGSTLGKVSCTIKMEGTRNGKEFKRNYTVKMIVNCDDAVSIYEIENISWKS</sequence>
<accession>A0ABS7L8L2</accession>
<evidence type="ECO:0000313" key="2">
    <source>
        <dbReference type="EMBL" id="MBY0759428.1"/>
    </source>
</evidence>
<feature type="signal peptide" evidence="1">
    <location>
        <begin position="1"/>
        <end position="24"/>
    </location>
</feature>
<keyword evidence="3" id="KW-1185">Reference proteome</keyword>
<dbReference type="EMBL" id="VIRV01000015">
    <property type="protein sequence ID" value="MBY0759428.1"/>
    <property type="molecule type" value="Genomic_DNA"/>
</dbReference>
<name>A0ABS7L8L2_9FIRM</name>
<dbReference type="PROSITE" id="PS51257">
    <property type="entry name" value="PROKAR_LIPOPROTEIN"/>
    <property type="match status" value="1"/>
</dbReference>
<organism evidence="2 3">
    <name type="scientific">Sellimonas caecigallum</name>
    <dbReference type="NCBI Taxonomy" id="2592333"/>
    <lineage>
        <taxon>Bacteria</taxon>
        <taxon>Bacillati</taxon>
        <taxon>Bacillota</taxon>
        <taxon>Clostridia</taxon>
        <taxon>Lachnospirales</taxon>
        <taxon>Lachnospiraceae</taxon>
        <taxon>Sellimonas</taxon>
    </lineage>
</organism>
<gene>
    <name evidence="2" type="ORF">FLB61_10085</name>
</gene>
<proteinExistence type="predicted"/>
<dbReference type="RefSeq" id="WP_221920061.1">
    <property type="nucleotide sequence ID" value="NZ_CP173660.1"/>
</dbReference>
<feature type="chain" id="PRO_5046739984" description="Lipoprotein" evidence="1">
    <location>
        <begin position="25"/>
        <end position="186"/>
    </location>
</feature>
<evidence type="ECO:0000256" key="1">
    <source>
        <dbReference type="SAM" id="SignalP"/>
    </source>
</evidence>
<keyword evidence="1" id="KW-0732">Signal</keyword>
<protein>
    <recommendedName>
        <fullName evidence="4">Lipoprotein</fullName>
    </recommendedName>
</protein>
<evidence type="ECO:0008006" key="4">
    <source>
        <dbReference type="Google" id="ProtNLM"/>
    </source>
</evidence>